<gene>
    <name evidence="7" type="ORF">EZM97_35905</name>
</gene>
<dbReference type="Gene3D" id="1.10.1240.20">
    <property type="entry name" value="Lytic transglycosylase, superhelical linker domain"/>
    <property type="match status" value="1"/>
</dbReference>
<feature type="region of interest" description="Disordered" evidence="3">
    <location>
        <begin position="651"/>
        <end position="680"/>
    </location>
</feature>
<protein>
    <submittedName>
        <fullName evidence="7">Lytic murein transglycosylase</fullName>
    </submittedName>
</protein>
<feature type="chain" id="PRO_5020998741" evidence="4">
    <location>
        <begin position="17"/>
        <end position="680"/>
    </location>
</feature>
<evidence type="ECO:0000256" key="4">
    <source>
        <dbReference type="SAM" id="SignalP"/>
    </source>
</evidence>
<dbReference type="PANTHER" id="PTHR37423">
    <property type="entry name" value="SOLUBLE LYTIC MUREIN TRANSGLYCOSYLASE-RELATED"/>
    <property type="match status" value="1"/>
</dbReference>
<dbReference type="InterPro" id="IPR023346">
    <property type="entry name" value="Lysozyme-like_dom_sf"/>
</dbReference>
<feature type="domain" description="Lytic transglycosylase superhelical linker" evidence="6">
    <location>
        <begin position="400"/>
        <end position="458"/>
    </location>
</feature>
<dbReference type="Pfam" id="PF14718">
    <property type="entry name" value="SLT_L"/>
    <property type="match status" value="1"/>
</dbReference>
<dbReference type="CDD" id="cd13401">
    <property type="entry name" value="Slt70-like"/>
    <property type="match status" value="1"/>
</dbReference>
<dbReference type="Gene3D" id="1.10.530.10">
    <property type="match status" value="1"/>
</dbReference>
<evidence type="ECO:0000256" key="3">
    <source>
        <dbReference type="SAM" id="MobiDB-lite"/>
    </source>
</evidence>
<comment type="similarity">
    <text evidence="1">Belongs to the transglycosylase Slt family.</text>
</comment>
<reference evidence="7 8" key="1">
    <citation type="submission" date="2019-02" db="EMBL/GenBank/DDBJ databases">
        <title>Dyella amyloliquefaciens sp. nov., isolated from forest soil.</title>
        <authorList>
            <person name="Gao Z.-H."/>
            <person name="Qiu L.-H."/>
        </authorList>
    </citation>
    <scope>NUCLEOTIDE SEQUENCE [LARGE SCALE GENOMIC DNA]</scope>
    <source>
        <strain evidence="7 8">KACC 12747</strain>
    </source>
</reference>
<evidence type="ECO:0000256" key="2">
    <source>
        <dbReference type="ARBA" id="ARBA00022729"/>
    </source>
</evidence>
<dbReference type="InterPro" id="IPR008258">
    <property type="entry name" value="Transglycosylase_SLT_dom_1"/>
</dbReference>
<dbReference type="InterPro" id="IPR037061">
    <property type="entry name" value="Lytic_TGlycoase_superhlx_L_sf"/>
</dbReference>
<evidence type="ECO:0000313" key="7">
    <source>
        <dbReference type="EMBL" id="TCI06016.1"/>
    </source>
</evidence>
<dbReference type="InterPro" id="IPR008939">
    <property type="entry name" value="Lytic_TGlycosylase_superhlx_U"/>
</dbReference>
<keyword evidence="8" id="KW-1185">Reference proteome</keyword>
<evidence type="ECO:0000259" key="6">
    <source>
        <dbReference type="Pfam" id="PF14718"/>
    </source>
</evidence>
<proteinExistence type="inferred from homology"/>
<dbReference type="SUPFAM" id="SSF48435">
    <property type="entry name" value="Bacterial muramidases"/>
    <property type="match status" value="1"/>
</dbReference>
<dbReference type="EMBL" id="SJTG01000008">
    <property type="protein sequence ID" value="TCI06016.1"/>
    <property type="molecule type" value="Genomic_DNA"/>
</dbReference>
<feature type="compositionally biased region" description="Low complexity" evidence="3">
    <location>
        <begin position="660"/>
        <end position="680"/>
    </location>
</feature>
<dbReference type="PANTHER" id="PTHR37423:SF5">
    <property type="entry name" value="SOLUBLE LYTIC MUREIN TRANSGLYCOSYLASE"/>
    <property type="match status" value="1"/>
</dbReference>
<sequence length="680" mass="74561">MTVVVTCVLVAANAFAATTPEPTDAQRQAFKRAYVAAQQGGDGWKALASGLNNYPLYPSLEAAALTHDLRQLNRAPVDDYLSRYPGMIPASDLRRDFLLELARREDWETFLSLYQAGMGDTLSCYALRAQMSRGATLDFDRDLATLWTRANLPNACDPVITAAHDQGLLTAPRLWARIDRAVDAGQAGTVQSLSNWLPADEMQAGQRLAMALKDPGGAVASAETWPDSPRHRQAATIALERLARRQSTAADNAWQKLQNRFAFSPDQRGRVMVALALFHATDFDEQALERLAALPASMQTTATREWRVRVALARQDWTAALAAIAAMPASQQQDGEWRWFRARSLTALNRDGEARPLLSGLSQEPTYFGFMAADRLQSPYSICPQSLPADPQREQLLLANQGLLRAFELYAVDLQKLARREWTQALAGADPATLKLAADLAYRRGWYDRAVFTFTSGDALRYYEQRFPLASQDGIVPQSEQSGIDPSWAYGILRAESAWMSDARSGADARGLMQLLPGTAALVAKRNGLDWAGGESLYDPITNIKLGTRYLAQMAERFNGAPWLASAAYNAGPAKVDQWLGARSNLAPDLFVASMPYKETREYVARVMAFSVIYDWRLNDKVVPMSERMPPIGQTYRLPDKQTPRRAVTCSVAAPAPAESGSATVPAASSSVDSATSSSP</sequence>
<feature type="domain" description="Transglycosylase SLT" evidence="5">
    <location>
        <begin position="479"/>
        <end position="587"/>
    </location>
</feature>
<evidence type="ECO:0000313" key="8">
    <source>
        <dbReference type="Proteomes" id="UP000291822"/>
    </source>
</evidence>
<organism evidence="7 8">
    <name type="scientific">Dyella soli</name>
    <dbReference type="NCBI Taxonomy" id="522319"/>
    <lineage>
        <taxon>Bacteria</taxon>
        <taxon>Pseudomonadati</taxon>
        <taxon>Pseudomonadota</taxon>
        <taxon>Gammaproteobacteria</taxon>
        <taxon>Lysobacterales</taxon>
        <taxon>Rhodanobacteraceae</taxon>
        <taxon>Dyella</taxon>
    </lineage>
</organism>
<accession>A0A4R0YDC9</accession>
<dbReference type="Proteomes" id="UP000291822">
    <property type="component" value="Unassembled WGS sequence"/>
</dbReference>
<evidence type="ECO:0000259" key="5">
    <source>
        <dbReference type="Pfam" id="PF01464"/>
    </source>
</evidence>
<keyword evidence="2 4" id="KW-0732">Signal</keyword>
<dbReference type="GO" id="GO:0004553">
    <property type="term" value="F:hydrolase activity, hydrolyzing O-glycosyl compounds"/>
    <property type="evidence" value="ECO:0007669"/>
    <property type="project" value="InterPro"/>
</dbReference>
<dbReference type="Gene3D" id="1.25.20.10">
    <property type="entry name" value="Bacterial muramidases"/>
    <property type="match status" value="1"/>
</dbReference>
<dbReference type="AlphaFoldDB" id="A0A4R0YDC9"/>
<dbReference type="GO" id="GO:0042597">
    <property type="term" value="C:periplasmic space"/>
    <property type="evidence" value="ECO:0007669"/>
    <property type="project" value="InterPro"/>
</dbReference>
<dbReference type="SUPFAM" id="SSF53955">
    <property type="entry name" value="Lysozyme-like"/>
    <property type="match status" value="1"/>
</dbReference>
<comment type="caution">
    <text evidence="7">The sequence shown here is derived from an EMBL/GenBank/DDBJ whole genome shotgun (WGS) entry which is preliminary data.</text>
</comment>
<dbReference type="InterPro" id="IPR012289">
    <property type="entry name" value="Lytic_TGlycosylase_superhlx_L"/>
</dbReference>
<name>A0A4R0YDC9_9GAMM</name>
<dbReference type="Pfam" id="PF01464">
    <property type="entry name" value="SLT"/>
    <property type="match status" value="1"/>
</dbReference>
<evidence type="ECO:0000256" key="1">
    <source>
        <dbReference type="ARBA" id="ARBA00007734"/>
    </source>
</evidence>
<feature type="signal peptide" evidence="4">
    <location>
        <begin position="1"/>
        <end position="16"/>
    </location>
</feature>